<dbReference type="Proteomes" id="UP001165678">
    <property type="component" value="Unassembled WGS sequence"/>
</dbReference>
<dbReference type="AlphaFoldDB" id="A0AA41ZEI2"/>
<dbReference type="EMBL" id="JAPIVE010000001">
    <property type="protein sequence ID" value="MCX2523794.1"/>
    <property type="molecule type" value="Genomic_DNA"/>
</dbReference>
<evidence type="ECO:0000256" key="6">
    <source>
        <dbReference type="SAM" id="MobiDB-lite"/>
    </source>
</evidence>
<dbReference type="GO" id="GO:0005829">
    <property type="term" value="C:cytosol"/>
    <property type="evidence" value="ECO:0007669"/>
    <property type="project" value="TreeGrafter"/>
</dbReference>
<dbReference type="RefSeq" id="WP_250937704.1">
    <property type="nucleotide sequence ID" value="NZ_JAMLJK010000001.1"/>
</dbReference>
<dbReference type="Gene3D" id="1.10.60.30">
    <property type="entry name" value="PSPTO4464-like domains"/>
    <property type="match status" value="2"/>
</dbReference>
<comment type="caution">
    <text evidence="7">The sequence shown here is derived from an EMBL/GenBank/DDBJ whole genome shotgun (WGS) entry which is preliminary data.</text>
</comment>
<dbReference type="Pfam" id="PF04751">
    <property type="entry name" value="DarP"/>
    <property type="match status" value="1"/>
</dbReference>
<dbReference type="PANTHER" id="PTHR38101">
    <property type="entry name" value="UPF0307 PROTEIN YJGA"/>
    <property type="match status" value="1"/>
</dbReference>
<evidence type="ECO:0000256" key="2">
    <source>
        <dbReference type="ARBA" id="ARBA00022517"/>
    </source>
</evidence>
<evidence type="ECO:0000256" key="4">
    <source>
        <dbReference type="ARBA" id="ARBA00022884"/>
    </source>
</evidence>
<sequence length="168" mass="19754">MSSKFSPDHDEYQSKTQRKHAMEAMQALGQRILDLPRDQQRLVPLSDDMLAAIEEMDRISSREARRRHMQYIGKVMRNEDLPAIEACFAEFDRQRLARDRGFHRLEEWRDRLIAEGAPAITVFIEQHPNIDVQQLRQLTRNAQREKEAGRSTASARKLFRLLRDAELN</sequence>
<protein>
    <recommendedName>
        <fullName evidence="5">Dual-action ribosomal maturation protein DarP</fullName>
    </recommendedName>
    <alternativeName>
        <fullName evidence="5">Large ribosomal subunit assembly factor DarP</fullName>
    </alternativeName>
</protein>
<accession>A0AA41ZEI2</accession>
<name>A0AA41ZEI2_9GAMM</name>
<comment type="similarity">
    <text evidence="5">Belongs to the DarP family.</text>
</comment>
<dbReference type="GO" id="GO:0019843">
    <property type="term" value="F:rRNA binding"/>
    <property type="evidence" value="ECO:0007669"/>
    <property type="project" value="UniProtKB-UniRule"/>
</dbReference>
<keyword evidence="2 5" id="KW-0690">Ribosome biogenesis</keyword>
<dbReference type="GO" id="GO:0043022">
    <property type="term" value="F:ribosome binding"/>
    <property type="evidence" value="ECO:0007669"/>
    <property type="project" value="UniProtKB-UniRule"/>
</dbReference>
<dbReference type="PIRSF" id="PIRSF016183">
    <property type="entry name" value="UCP016183"/>
    <property type="match status" value="1"/>
</dbReference>
<evidence type="ECO:0000313" key="8">
    <source>
        <dbReference type="Proteomes" id="UP001165678"/>
    </source>
</evidence>
<keyword evidence="8" id="KW-1185">Reference proteome</keyword>
<keyword evidence="3 5" id="KW-0699">rRNA-binding</keyword>
<comment type="function">
    <text evidence="5">Member of a network of 50S ribosomal subunit biogenesis factors which assembles along the 30S-50S interface, preventing incorrect 23S rRNA structures from forming. Promotes peptidyl transferase center (PTC) maturation.</text>
</comment>
<gene>
    <name evidence="5" type="primary">darP</name>
    <name evidence="7" type="ORF">OQ287_06040</name>
</gene>
<evidence type="ECO:0000313" key="7">
    <source>
        <dbReference type="EMBL" id="MCX2523794.1"/>
    </source>
</evidence>
<dbReference type="NCBIfam" id="NF003593">
    <property type="entry name" value="PRK05255.1-1"/>
    <property type="match status" value="1"/>
</dbReference>
<proteinExistence type="inferred from homology"/>
<reference evidence="7" key="1">
    <citation type="submission" date="2022-11" db="EMBL/GenBank/DDBJ databases">
        <title>Larsenimonas rhizosphaerae sp. nov., isolated from a tidal mudflat.</title>
        <authorList>
            <person name="Lee S.D."/>
            <person name="Kim I.S."/>
        </authorList>
    </citation>
    <scope>NUCLEOTIDE SEQUENCE</scope>
    <source>
        <strain evidence="7">GH2-1</strain>
    </source>
</reference>
<feature type="compositionally biased region" description="Basic and acidic residues" evidence="6">
    <location>
        <begin position="1"/>
        <end position="13"/>
    </location>
</feature>
<dbReference type="GO" id="GO:1902626">
    <property type="term" value="P:assembly of large subunit precursor of preribosome"/>
    <property type="evidence" value="ECO:0007669"/>
    <property type="project" value="UniProtKB-UniRule"/>
</dbReference>
<dbReference type="InterPro" id="IPR023153">
    <property type="entry name" value="DarP_sf"/>
</dbReference>
<evidence type="ECO:0000256" key="3">
    <source>
        <dbReference type="ARBA" id="ARBA00022730"/>
    </source>
</evidence>
<evidence type="ECO:0000256" key="1">
    <source>
        <dbReference type="ARBA" id="ARBA00022490"/>
    </source>
</evidence>
<keyword evidence="4 5" id="KW-0694">RNA-binding</keyword>
<keyword evidence="1 5" id="KW-0963">Cytoplasm</keyword>
<dbReference type="PANTHER" id="PTHR38101:SF1">
    <property type="entry name" value="UPF0307 PROTEIN YJGA"/>
    <property type="match status" value="1"/>
</dbReference>
<evidence type="ECO:0000256" key="5">
    <source>
        <dbReference type="HAMAP-Rule" id="MF_00765"/>
    </source>
</evidence>
<dbReference type="CDD" id="cd16331">
    <property type="entry name" value="YjgA-like"/>
    <property type="match status" value="1"/>
</dbReference>
<dbReference type="HAMAP" id="MF_00765">
    <property type="entry name" value="DarP"/>
    <property type="match status" value="1"/>
</dbReference>
<organism evidence="7 8">
    <name type="scientific">Larsenimonas rhizosphaerae</name>
    <dbReference type="NCBI Taxonomy" id="2944682"/>
    <lineage>
        <taxon>Bacteria</taxon>
        <taxon>Pseudomonadati</taxon>
        <taxon>Pseudomonadota</taxon>
        <taxon>Gammaproteobacteria</taxon>
        <taxon>Oceanospirillales</taxon>
        <taxon>Halomonadaceae</taxon>
        <taxon>Larsenimonas</taxon>
    </lineage>
</organism>
<dbReference type="SUPFAM" id="SSF158710">
    <property type="entry name" value="PSPTO4464-like"/>
    <property type="match status" value="1"/>
</dbReference>
<feature type="region of interest" description="Disordered" evidence="6">
    <location>
        <begin position="1"/>
        <end position="20"/>
    </location>
</feature>
<comment type="subcellular location">
    <subcellularLocation>
        <location evidence="5">Cytoplasm</location>
    </subcellularLocation>
    <text evidence="5">Associates with late stage pre-50S ribosomal subunits.</text>
</comment>
<dbReference type="InterPro" id="IPR006839">
    <property type="entry name" value="DarP"/>
</dbReference>